<dbReference type="STRING" id="2316362.A0A4Q2CX30"/>
<reference evidence="1 2" key="1">
    <citation type="submission" date="2019-01" db="EMBL/GenBank/DDBJ databases">
        <title>Draft genome sequence of Psathyrella aberdarensis IHI B618.</title>
        <authorList>
            <person name="Buettner E."/>
            <person name="Kellner H."/>
        </authorList>
    </citation>
    <scope>NUCLEOTIDE SEQUENCE [LARGE SCALE GENOMIC DNA]</scope>
    <source>
        <strain evidence="1 2">IHI B618</strain>
    </source>
</reference>
<gene>
    <name evidence="1" type="ORF">EST38_g14515</name>
</gene>
<comment type="caution">
    <text evidence="1">The sequence shown here is derived from an EMBL/GenBank/DDBJ whole genome shotgun (WGS) entry which is preliminary data.</text>
</comment>
<dbReference type="OrthoDB" id="3253623at2759"/>
<evidence type="ECO:0000313" key="1">
    <source>
        <dbReference type="EMBL" id="RXW11340.1"/>
    </source>
</evidence>
<dbReference type="AlphaFoldDB" id="A0A4Q2CX30"/>
<dbReference type="Proteomes" id="UP000290288">
    <property type="component" value="Unassembled WGS sequence"/>
</dbReference>
<keyword evidence="2" id="KW-1185">Reference proteome</keyword>
<organism evidence="1 2">
    <name type="scientific">Candolleomyces aberdarensis</name>
    <dbReference type="NCBI Taxonomy" id="2316362"/>
    <lineage>
        <taxon>Eukaryota</taxon>
        <taxon>Fungi</taxon>
        <taxon>Dikarya</taxon>
        <taxon>Basidiomycota</taxon>
        <taxon>Agaricomycotina</taxon>
        <taxon>Agaricomycetes</taxon>
        <taxon>Agaricomycetidae</taxon>
        <taxon>Agaricales</taxon>
        <taxon>Agaricineae</taxon>
        <taxon>Psathyrellaceae</taxon>
        <taxon>Candolleomyces</taxon>
    </lineage>
</organism>
<protein>
    <submittedName>
        <fullName evidence="1">Uncharacterized protein</fullName>
    </submittedName>
</protein>
<dbReference type="EMBL" id="SDEE01002015">
    <property type="protein sequence ID" value="RXW11340.1"/>
    <property type="molecule type" value="Genomic_DNA"/>
</dbReference>
<accession>A0A4Q2CX30</accession>
<sequence length="400" mass="45332">MKGRASWSQRVSHDSENPRRIDFHPEFGAGDWLGLIDAELDAQLELPTTSLDRRLCFTNNPSATGAYELGSTQVLGPNLGPYALSLDRPANRAFLHAESRVFELYRSLQTFQPSEEVLNVLEKALDVLGRLDREKEMHWSQQRIQSPSDKVVYNTERFFRNTLPKDPTILAASVLSLLLHNKYFAPRRATQAHLSGVHDILLSTDPYKGDSKAVFNVLPKDPRTLSSRFLLDPTTTTYICCPECHKLYHFIPDDPTANPKICDYRKTPASESCGAKLWKERDYGPYGIRSSPVKKYVHQDLKSWLGRLLSRPGIEDLLEKRAVNTDGEVDDIWGGEVLRNFKDRAGNPYYPGPDDELRLAFSLSVDGFDPYQNKVAKQSAASTGIWMVLLNLPPHLRYLE</sequence>
<proteinExistence type="predicted"/>
<evidence type="ECO:0000313" key="2">
    <source>
        <dbReference type="Proteomes" id="UP000290288"/>
    </source>
</evidence>
<feature type="non-terminal residue" evidence="1">
    <location>
        <position position="400"/>
    </location>
</feature>
<name>A0A4Q2CX30_9AGAR</name>